<feature type="transmembrane region" description="Helical" evidence="1">
    <location>
        <begin position="41"/>
        <end position="59"/>
    </location>
</feature>
<organism evidence="3 4">
    <name type="scientific">Desulfitobacterium metallireducens DSM 15288</name>
    <dbReference type="NCBI Taxonomy" id="871968"/>
    <lineage>
        <taxon>Bacteria</taxon>
        <taxon>Bacillati</taxon>
        <taxon>Bacillota</taxon>
        <taxon>Clostridia</taxon>
        <taxon>Eubacteriales</taxon>
        <taxon>Desulfitobacteriaceae</taxon>
        <taxon>Desulfitobacterium</taxon>
    </lineage>
</organism>
<dbReference type="PANTHER" id="PTHR31302:SF0">
    <property type="entry name" value="TRANSMEMBRANE PROTEIN WITH METALLOPHOSPHOESTERASE DOMAIN"/>
    <property type="match status" value="1"/>
</dbReference>
<feature type="transmembrane region" description="Helical" evidence="1">
    <location>
        <begin position="71"/>
        <end position="92"/>
    </location>
</feature>
<dbReference type="InterPro" id="IPR029052">
    <property type="entry name" value="Metallo-depent_PP-like"/>
</dbReference>
<dbReference type="STRING" id="871968.DESME_07045"/>
<dbReference type="GO" id="GO:0016787">
    <property type="term" value="F:hydrolase activity"/>
    <property type="evidence" value="ECO:0007669"/>
    <property type="project" value="InterPro"/>
</dbReference>
<dbReference type="CDD" id="cd07385">
    <property type="entry name" value="MPP_YkuE_C"/>
    <property type="match status" value="1"/>
</dbReference>
<dbReference type="Gene3D" id="3.60.21.10">
    <property type="match status" value="1"/>
</dbReference>
<dbReference type="SUPFAM" id="SSF56300">
    <property type="entry name" value="Metallo-dependent phosphatases"/>
    <property type="match status" value="1"/>
</dbReference>
<dbReference type="OrthoDB" id="9780884at2"/>
<dbReference type="PANTHER" id="PTHR31302">
    <property type="entry name" value="TRANSMEMBRANE PROTEIN WITH METALLOPHOSPHOESTERASE DOMAIN-RELATED"/>
    <property type="match status" value="1"/>
</dbReference>
<keyword evidence="1" id="KW-0812">Transmembrane</keyword>
<dbReference type="KEGG" id="dmt:DESME_07045"/>
<accession>W0E7L0</accession>
<evidence type="ECO:0000259" key="2">
    <source>
        <dbReference type="Pfam" id="PF00149"/>
    </source>
</evidence>
<feature type="transmembrane region" description="Helical" evidence="1">
    <location>
        <begin position="113"/>
        <end position="136"/>
    </location>
</feature>
<feature type="domain" description="Calcineurin-like phosphoesterase" evidence="2">
    <location>
        <begin position="161"/>
        <end position="328"/>
    </location>
</feature>
<dbReference type="eggNOG" id="COG1408">
    <property type="taxonomic scope" value="Bacteria"/>
</dbReference>
<evidence type="ECO:0000313" key="3">
    <source>
        <dbReference type="EMBL" id="AHF06845.1"/>
    </source>
</evidence>
<dbReference type="InterPro" id="IPR051158">
    <property type="entry name" value="Metallophosphoesterase_sf"/>
</dbReference>
<dbReference type="RefSeq" id="WP_006715473.1">
    <property type="nucleotide sequence ID" value="NZ_CP007032.1"/>
</dbReference>
<name>W0E7L0_9FIRM</name>
<evidence type="ECO:0000256" key="1">
    <source>
        <dbReference type="SAM" id="Phobius"/>
    </source>
</evidence>
<sequence length="386" mass="44282">MIVIAILIIILLYGGINYWIGIRAWQGLFRYFPHAIKYRPLYWSIYILIVFSYIIGRFIQDYLSANINRFIAYLGAYWLATMFYAVLFLFLFEVIKRVNQFVQVIPAKIVRQPIFQMAFSILFIVSVSGILVYGTWNAQNPRIQHYDLQMDKSASNLKTLHVVMVSDIHLGTMNQNKLLNGLITRVKALEPDMIVFVGDTFDENVEVFVEQKMAIPLQSLRAPYGIYAVLGNHEYISNHPEEAIHYLEEAGIKVLRDETVEIAGSFKLVGRDDLNGSRFSGQKRADLITLLQDSNRQLPVIVLDHQPSHLEEPEQAGVDLQLSGHTHRGQIWPAEWITGRIFEKDWGLLEKGPFHLIVSDGYGTWGPPIRIGNHPEIVDLQIQFKP</sequence>
<keyword evidence="1" id="KW-1133">Transmembrane helix</keyword>
<dbReference type="AlphaFoldDB" id="W0E7L0"/>
<dbReference type="EMBL" id="CP007032">
    <property type="protein sequence ID" value="AHF06845.1"/>
    <property type="molecule type" value="Genomic_DNA"/>
</dbReference>
<feature type="transmembrane region" description="Helical" evidence="1">
    <location>
        <begin position="6"/>
        <end position="29"/>
    </location>
</feature>
<proteinExistence type="predicted"/>
<dbReference type="HOGENOM" id="CLU_025443_0_0_9"/>
<protein>
    <submittedName>
        <fullName evidence="3">Metallophosphoesterase</fullName>
    </submittedName>
</protein>
<dbReference type="Pfam" id="PF00149">
    <property type="entry name" value="Metallophos"/>
    <property type="match status" value="1"/>
</dbReference>
<gene>
    <name evidence="3" type="ORF">DESME_07045</name>
</gene>
<evidence type="ECO:0000313" key="4">
    <source>
        <dbReference type="Proteomes" id="UP000010847"/>
    </source>
</evidence>
<dbReference type="InterPro" id="IPR004843">
    <property type="entry name" value="Calcineurin-like_PHP"/>
</dbReference>
<keyword evidence="1" id="KW-0472">Membrane</keyword>
<reference evidence="3 4" key="1">
    <citation type="submission" date="2013-12" db="EMBL/GenBank/DDBJ databases">
        <authorList>
            <consortium name="DOE Joint Genome Institute"/>
            <person name="Smidt H."/>
            <person name="Huntemann M."/>
            <person name="Han J."/>
            <person name="Chen A."/>
            <person name="Kyrpides N."/>
            <person name="Mavromatis K."/>
            <person name="Markowitz V."/>
            <person name="Palaniappan K."/>
            <person name="Ivanova N."/>
            <person name="Schaumberg A."/>
            <person name="Pati A."/>
            <person name="Liolios K."/>
            <person name="Nordberg H.P."/>
            <person name="Cantor M.N."/>
            <person name="Hua S.X."/>
            <person name="Woyke T."/>
        </authorList>
    </citation>
    <scope>NUCLEOTIDE SEQUENCE [LARGE SCALE GENOMIC DNA]</scope>
    <source>
        <strain evidence="4">DSM 15288</strain>
    </source>
</reference>
<keyword evidence="4" id="KW-1185">Reference proteome</keyword>
<dbReference type="Proteomes" id="UP000010847">
    <property type="component" value="Chromosome"/>
</dbReference>